<dbReference type="InterPro" id="IPR046373">
    <property type="entry name" value="Acyl-CoA_Oxase/DH_mid-dom_sf"/>
</dbReference>
<dbReference type="PANTHER" id="PTHR42803:SF3">
    <property type="entry name" value="ACYL-COA DEHYDROGENASE-RELATED"/>
    <property type="match status" value="1"/>
</dbReference>
<proteinExistence type="inferred from homology"/>
<comment type="similarity">
    <text evidence="2 5">Belongs to the acyl-CoA dehydrogenase family.</text>
</comment>
<dbReference type="AlphaFoldDB" id="A0A164I0N6"/>
<dbReference type="SUPFAM" id="SSF56645">
    <property type="entry name" value="Acyl-CoA dehydrogenase NM domain-like"/>
    <property type="match status" value="1"/>
</dbReference>
<dbReference type="InterPro" id="IPR009075">
    <property type="entry name" value="AcylCo_DH/oxidase_C"/>
</dbReference>
<feature type="domain" description="Acyl-CoA dehydrogenase/oxidase C-terminal" evidence="7">
    <location>
        <begin position="288"/>
        <end position="453"/>
    </location>
</feature>
<dbReference type="InterPro" id="IPR013786">
    <property type="entry name" value="AcylCoA_DH/ox_N"/>
</dbReference>
<dbReference type="GO" id="GO:0016627">
    <property type="term" value="F:oxidoreductase activity, acting on the CH-CH group of donors"/>
    <property type="evidence" value="ECO:0007669"/>
    <property type="project" value="InterPro"/>
</dbReference>
<keyword evidence="5" id="KW-0560">Oxidoreductase</keyword>
<evidence type="ECO:0000256" key="4">
    <source>
        <dbReference type="ARBA" id="ARBA00022827"/>
    </source>
</evidence>
<dbReference type="InterPro" id="IPR036250">
    <property type="entry name" value="AcylCo_DH-like_C"/>
</dbReference>
<evidence type="ECO:0000256" key="3">
    <source>
        <dbReference type="ARBA" id="ARBA00022630"/>
    </source>
</evidence>
<feature type="domain" description="Acetyl-CoA dehydrogenase-like C-terminal" evidence="10">
    <location>
        <begin position="472"/>
        <end position="635"/>
    </location>
</feature>
<dbReference type="Proteomes" id="UP000076512">
    <property type="component" value="Unassembled WGS sequence"/>
</dbReference>
<dbReference type="Pfam" id="PF12806">
    <property type="entry name" value="Acyl-CoA_dh_C"/>
    <property type="match status" value="1"/>
</dbReference>
<name>A0A164I0N6_9NOCA</name>
<evidence type="ECO:0000259" key="10">
    <source>
        <dbReference type="Pfam" id="PF12806"/>
    </source>
</evidence>
<dbReference type="Gene3D" id="1.10.540.10">
    <property type="entry name" value="Acyl-CoA dehydrogenase/oxidase, N-terminal domain"/>
    <property type="match status" value="1"/>
</dbReference>
<dbReference type="Pfam" id="PF00441">
    <property type="entry name" value="Acyl-CoA_dh_1"/>
    <property type="match status" value="1"/>
</dbReference>
<reference evidence="11 12" key="1">
    <citation type="submission" date="2016-04" db="EMBL/GenBank/DDBJ databases">
        <authorList>
            <person name="Evans L.H."/>
            <person name="Alamgir A."/>
            <person name="Owens N."/>
            <person name="Weber N.D."/>
            <person name="Virtaneva K."/>
            <person name="Barbian K."/>
            <person name="Babar A."/>
            <person name="Rosenke K."/>
        </authorList>
    </citation>
    <scope>NUCLEOTIDE SEQUENCE [LARGE SCALE GENOMIC DNA]</scope>
    <source>
        <strain evidence="11 12">IFM 0406</strain>
    </source>
</reference>
<evidence type="ECO:0000259" key="8">
    <source>
        <dbReference type="Pfam" id="PF02770"/>
    </source>
</evidence>
<evidence type="ECO:0000313" key="11">
    <source>
        <dbReference type="EMBL" id="KZM68990.1"/>
    </source>
</evidence>
<dbReference type="SUPFAM" id="SSF47203">
    <property type="entry name" value="Acyl-CoA dehydrogenase C-terminal domain-like"/>
    <property type="match status" value="1"/>
</dbReference>
<feature type="domain" description="Acyl-CoA oxidase/dehydrogenase middle" evidence="8">
    <location>
        <begin position="162"/>
        <end position="260"/>
    </location>
</feature>
<sequence length="640" mass="69225">MDSLIMSARDIEFLLYEWLDVGRLVGRDRYREHSRETFDQVLELSRGLVAKYFAPHNRAGDLAEPTFDGEKVHVLPEVKRALEAFAEAGLIGAAMDARVGGMQLPYSVFTACMAWFHAANAATASYAMLSIGNANLVAAHGSPEQIERFAVPIVQGRYFGTMALSEPQAGSNLADITTRAVPQPDGSYRVFGRKMWISGGDHELAENIVHLVLARIPGAPEGTRGISLFIVPKYLDGTPAERNDVVLAGINHKMGWRGTVNTAPVFGDGAFRPGGEPGAVGYLVGEPNRGLSYMFRMMNEARLGVGLVATALGYTGYLKSLSYARSRPQGRPITAKGRGPQVPIVMHSDVRRMLLAQKAYAEGALALQLYCATLVDEQRSAADESELRRAELLLRVLTPIAKSWPSQWCLAANDLAIQVHGGAGYTRDYDVEQHYRDNRLNQIHEGTHGIQGLDLLGRAVTAENGAALALLLETIGATVAAATASGDAELVEFAAALGAACSRVAATTAALWEDMNPEVALANSSVYLEAVGHVTVAWIWLSQAVVASGPGQKHAGTMDGEKHVGTTNREKHTGTMDREKHAGAMDGEKHAGNTNVDAFYAGKRAAARYFFRWELPRTAPLFDLLDALDRTTIDLEESWL</sequence>
<evidence type="ECO:0000259" key="9">
    <source>
        <dbReference type="Pfam" id="PF02771"/>
    </source>
</evidence>
<dbReference type="InterPro" id="IPR025878">
    <property type="entry name" value="Acyl-CoA_dh-like_C_dom"/>
</dbReference>
<evidence type="ECO:0000256" key="1">
    <source>
        <dbReference type="ARBA" id="ARBA00001974"/>
    </source>
</evidence>
<evidence type="ECO:0000256" key="5">
    <source>
        <dbReference type="RuleBase" id="RU362125"/>
    </source>
</evidence>
<dbReference type="EMBL" id="LWGR01000021">
    <property type="protein sequence ID" value="KZM68990.1"/>
    <property type="molecule type" value="Genomic_DNA"/>
</dbReference>
<dbReference type="Gene3D" id="2.40.110.10">
    <property type="entry name" value="Butyryl-CoA Dehydrogenase, subunit A, domain 2"/>
    <property type="match status" value="1"/>
</dbReference>
<dbReference type="PANTHER" id="PTHR42803">
    <property type="entry name" value="ACYL-COA DEHYDROGENASE"/>
    <property type="match status" value="1"/>
</dbReference>
<dbReference type="RefSeq" id="WP_082870820.1">
    <property type="nucleotide sequence ID" value="NZ_KV411303.1"/>
</dbReference>
<dbReference type="Gene3D" id="1.20.140.10">
    <property type="entry name" value="Butyryl-CoA Dehydrogenase, subunit A, domain 3"/>
    <property type="match status" value="1"/>
</dbReference>
<keyword evidence="4 5" id="KW-0274">FAD</keyword>
<comment type="cofactor">
    <cofactor evidence="1 5">
        <name>FAD</name>
        <dbReference type="ChEBI" id="CHEBI:57692"/>
    </cofactor>
</comment>
<evidence type="ECO:0000313" key="12">
    <source>
        <dbReference type="Proteomes" id="UP000076512"/>
    </source>
</evidence>
<feature type="domain" description="Acyl-CoA dehydrogenase/oxidase N-terminal" evidence="9">
    <location>
        <begin position="41"/>
        <end position="156"/>
    </location>
</feature>
<keyword evidence="12" id="KW-1185">Reference proteome</keyword>
<evidence type="ECO:0000259" key="7">
    <source>
        <dbReference type="Pfam" id="PF00441"/>
    </source>
</evidence>
<protein>
    <submittedName>
        <fullName evidence="11">Acyl-CoA dehydrogenase</fullName>
    </submittedName>
</protein>
<dbReference type="Pfam" id="PF02770">
    <property type="entry name" value="Acyl-CoA_dh_M"/>
    <property type="match status" value="1"/>
</dbReference>
<dbReference type="InterPro" id="IPR037069">
    <property type="entry name" value="AcylCoA_DH/ox_N_sf"/>
</dbReference>
<organism evidence="11 12">
    <name type="scientific">Nocardia terpenica</name>
    <dbReference type="NCBI Taxonomy" id="455432"/>
    <lineage>
        <taxon>Bacteria</taxon>
        <taxon>Bacillati</taxon>
        <taxon>Actinomycetota</taxon>
        <taxon>Actinomycetes</taxon>
        <taxon>Mycobacteriales</taxon>
        <taxon>Nocardiaceae</taxon>
        <taxon>Nocardia</taxon>
    </lineage>
</organism>
<keyword evidence="3 5" id="KW-0285">Flavoprotein</keyword>
<dbReference type="InterPro" id="IPR009100">
    <property type="entry name" value="AcylCoA_DH/oxidase_NM_dom_sf"/>
</dbReference>
<feature type="region of interest" description="Disordered" evidence="6">
    <location>
        <begin position="551"/>
        <end position="576"/>
    </location>
</feature>
<evidence type="ECO:0000256" key="2">
    <source>
        <dbReference type="ARBA" id="ARBA00009347"/>
    </source>
</evidence>
<feature type="compositionally biased region" description="Basic and acidic residues" evidence="6">
    <location>
        <begin position="559"/>
        <end position="576"/>
    </location>
</feature>
<dbReference type="InterPro" id="IPR006091">
    <property type="entry name" value="Acyl-CoA_Oxase/DH_mid-dom"/>
</dbReference>
<comment type="caution">
    <text evidence="11">The sequence shown here is derived from an EMBL/GenBank/DDBJ whole genome shotgun (WGS) entry which is preliminary data.</text>
</comment>
<accession>A0A164I0N6</accession>
<gene>
    <name evidence="11" type="ORF">AWN90_14685</name>
</gene>
<dbReference type="InterPro" id="IPR052166">
    <property type="entry name" value="Diverse_Acyl-CoA_DH"/>
</dbReference>
<evidence type="ECO:0000256" key="6">
    <source>
        <dbReference type="SAM" id="MobiDB-lite"/>
    </source>
</evidence>
<dbReference type="OrthoDB" id="9807883at2"/>
<dbReference type="Pfam" id="PF02771">
    <property type="entry name" value="Acyl-CoA_dh_N"/>
    <property type="match status" value="1"/>
</dbReference>
<dbReference type="STRING" id="455432.AWN90_14685"/>
<dbReference type="GO" id="GO:0050660">
    <property type="term" value="F:flavin adenine dinucleotide binding"/>
    <property type="evidence" value="ECO:0007669"/>
    <property type="project" value="InterPro"/>
</dbReference>